<dbReference type="Proteomes" id="UP001529380">
    <property type="component" value="Unassembled WGS sequence"/>
</dbReference>
<dbReference type="RefSeq" id="WP_087184232.1">
    <property type="nucleotide sequence ID" value="NZ_JAUDCL010000020.1"/>
</dbReference>
<dbReference type="EMBL" id="JAUDCL010000020">
    <property type="protein sequence ID" value="MDM8201805.1"/>
    <property type="molecule type" value="Genomic_DNA"/>
</dbReference>
<dbReference type="CDD" id="cd02651">
    <property type="entry name" value="nuc_hydro_IU_UC_XIUA"/>
    <property type="match status" value="1"/>
</dbReference>
<dbReference type="Gene3D" id="3.90.245.10">
    <property type="entry name" value="Ribonucleoside hydrolase-like"/>
    <property type="match status" value="1"/>
</dbReference>
<keyword evidence="5" id="KW-1185">Reference proteome</keyword>
<dbReference type="PANTHER" id="PTHR12304:SF15">
    <property type="entry name" value="NON-SPECIFIC RIBONUCLEOSIDE HYDROLASE RIHC"/>
    <property type="match status" value="1"/>
</dbReference>
<comment type="caution">
    <text evidence="4">The sequence shown here is derived from an EMBL/GenBank/DDBJ whole genome shotgun (WGS) entry which is preliminary data.</text>
</comment>
<reference evidence="4 5" key="1">
    <citation type="submission" date="2023-06" db="EMBL/GenBank/DDBJ databases">
        <title>Identification and characterization of horizontal gene transfer across gut microbiota members of farm animals based on homology search.</title>
        <authorList>
            <person name="Schwarzerova J."/>
            <person name="Nykrynova M."/>
            <person name="Jureckova K."/>
            <person name="Cejkova D."/>
            <person name="Rychlik I."/>
        </authorList>
    </citation>
    <scope>NUCLEOTIDE SEQUENCE [LARGE SCALE GENOMIC DNA]</scope>
    <source>
        <strain evidence="4 5">ET340</strain>
    </source>
</reference>
<dbReference type="InterPro" id="IPR001910">
    <property type="entry name" value="Inosine/uridine_hydrolase_dom"/>
</dbReference>
<dbReference type="InterPro" id="IPR023186">
    <property type="entry name" value="IUNH"/>
</dbReference>
<evidence type="ECO:0000313" key="4">
    <source>
        <dbReference type="EMBL" id="MDM8201805.1"/>
    </source>
</evidence>
<evidence type="ECO:0000259" key="3">
    <source>
        <dbReference type="Pfam" id="PF01156"/>
    </source>
</evidence>
<dbReference type="Pfam" id="PF01156">
    <property type="entry name" value="IU_nuc_hydro"/>
    <property type="match status" value="1"/>
</dbReference>
<evidence type="ECO:0000256" key="2">
    <source>
        <dbReference type="ARBA" id="ARBA00023295"/>
    </source>
</evidence>
<dbReference type="InterPro" id="IPR036452">
    <property type="entry name" value="Ribo_hydro-like"/>
</dbReference>
<dbReference type="GO" id="GO:0016787">
    <property type="term" value="F:hydrolase activity"/>
    <property type="evidence" value="ECO:0007669"/>
    <property type="project" value="UniProtKB-KW"/>
</dbReference>
<feature type="domain" description="Inosine/uridine-preferring nucleoside hydrolase" evidence="3">
    <location>
        <begin position="6"/>
        <end position="308"/>
    </location>
</feature>
<keyword evidence="2" id="KW-0326">Glycosidase</keyword>
<dbReference type="PANTHER" id="PTHR12304">
    <property type="entry name" value="INOSINE-URIDINE PREFERRING NUCLEOSIDE HYDROLASE"/>
    <property type="match status" value="1"/>
</dbReference>
<organism evidence="4 5">
    <name type="scientific">Allofournierella massiliensis</name>
    <dbReference type="NCBI Taxonomy" id="1650663"/>
    <lineage>
        <taxon>Bacteria</taxon>
        <taxon>Bacillati</taxon>
        <taxon>Bacillota</taxon>
        <taxon>Clostridia</taxon>
        <taxon>Eubacteriales</taxon>
        <taxon>Oscillospiraceae</taxon>
        <taxon>Allofournierella</taxon>
    </lineage>
</organism>
<gene>
    <name evidence="4" type="ORF">QUW08_10970</name>
</gene>
<dbReference type="SUPFAM" id="SSF53590">
    <property type="entry name" value="Nucleoside hydrolase"/>
    <property type="match status" value="1"/>
</dbReference>
<protein>
    <submittedName>
        <fullName evidence="4">Nucleoside hydrolase</fullName>
    </submittedName>
</protein>
<accession>A0ABT7UST4</accession>
<keyword evidence="1 4" id="KW-0378">Hydrolase</keyword>
<evidence type="ECO:0000313" key="5">
    <source>
        <dbReference type="Proteomes" id="UP001529380"/>
    </source>
</evidence>
<proteinExistence type="predicted"/>
<sequence>MEKIKVLIDCDTGIDDIVALSYALKTDRLEVLGVTTVCGNLPVDITTYNTLNALELMGRTEIPLAKGAATPLERPLWDAAYIHGSNGLGGYEFAHKTEKQPEPQPAHEFIYSVLMAQPEPITIIALAPLTNIALLLKQHPDALTKIQRIVFMGGSLRTGNPTPVATFNVLADPEAAKYVIATKVPFVMCSLDCTRGSFLTYDDLDKVAALHNPVADMVRTVTGFYIQTTKAENTVDGQKKGIDIHDLCTVMYVTHPELFEGEHYFADVETKGELTTGFTLVDFENNLKKPPEDKTVLFLKKVNREKYVEYFLEVLARYGA</sequence>
<evidence type="ECO:0000256" key="1">
    <source>
        <dbReference type="ARBA" id="ARBA00022801"/>
    </source>
</evidence>
<name>A0ABT7UST4_9FIRM</name>